<evidence type="ECO:0000313" key="2">
    <source>
        <dbReference type="Proteomes" id="UP001138500"/>
    </source>
</evidence>
<evidence type="ECO:0000313" key="1">
    <source>
        <dbReference type="EMBL" id="KAH9822037.1"/>
    </source>
</evidence>
<proteinExistence type="predicted"/>
<dbReference type="EMBL" id="RIBY02002234">
    <property type="protein sequence ID" value="KAH9822037.1"/>
    <property type="molecule type" value="Genomic_DNA"/>
</dbReference>
<accession>A0A9W7SL90</accession>
<reference evidence="1 2" key="1">
    <citation type="journal article" date="2018" name="IMA Fungus">
        <title>IMA Genome-F 10: Nine draft genome sequences of Claviceps purpurea s.lat., including C. arundinis, C. humidiphila, and C. cf. spartinae, pseudomolecules for the pitch canker pathogen Fusarium circinatum, draft genome of Davidsoniella eucalypti, Grosmannia galeiformis, Quambalaria eucalypti, and Teratosphaeria destructans.</title>
        <authorList>
            <person name="Wingfield B.D."/>
            <person name="Liu M."/>
            <person name="Nguyen H.D."/>
            <person name="Lane F.A."/>
            <person name="Morgan S.W."/>
            <person name="De Vos L."/>
            <person name="Wilken P.M."/>
            <person name="Duong T.A."/>
            <person name="Aylward J."/>
            <person name="Coetzee M.P."/>
            <person name="Dadej K."/>
            <person name="De Beer Z.W."/>
            <person name="Findlay W."/>
            <person name="Havenga M."/>
            <person name="Kolarik M."/>
            <person name="Menzies J.G."/>
            <person name="Naidoo K."/>
            <person name="Pochopski O."/>
            <person name="Shoukouhi P."/>
            <person name="Santana Q.C."/>
            <person name="Seifert K.A."/>
            <person name="Soal N."/>
            <person name="Steenkamp E.T."/>
            <person name="Tatham C.T."/>
            <person name="van der Nest M.A."/>
            <person name="Wingfield M.J."/>
        </authorList>
    </citation>
    <scope>NUCLEOTIDE SEQUENCE [LARGE SCALE GENOMIC DNA]</scope>
    <source>
        <strain evidence="1">CMW44962</strain>
    </source>
</reference>
<organism evidence="1 2">
    <name type="scientific">Teratosphaeria destructans</name>
    <dbReference type="NCBI Taxonomy" id="418781"/>
    <lineage>
        <taxon>Eukaryota</taxon>
        <taxon>Fungi</taxon>
        <taxon>Dikarya</taxon>
        <taxon>Ascomycota</taxon>
        <taxon>Pezizomycotina</taxon>
        <taxon>Dothideomycetes</taxon>
        <taxon>Dothideomycetidae</taxon>
        <taxon>Mycosphaerellales</taxon>
        <taxon>Teratosphaeriaceae</taxon>
        <taxon>Teratosphaeria</taxon>
    </lineage>
</organism>
<name>A0A9W7SL90_9PEZI</name>
<gene>
    <name evidence="1" type="ORF">Tdes44962_MAKER04830</name>
</gene>
<protein>
    <submittedName>
        <fullName evidence="1">Uncharacterized protein</fullName>
    </submittedName>
</protein>
<keyword evidence="2" id="KW-1185">Reference proteome</keyword>
<comment type="caution">
    <text evidence="1">The sequence shown here is derived from an EMBL/GenBank/DDBJ whole genome shotgun (WGS) entry which is preliminary data.</text>
</comment>
<sequence length="61" mass="7223">MAEVDRIFLCDFTWNVKVVRHFFIIYDLAFRQVVKLRFCGRGHPDVWYSGVSEEDGQKGLK</sequence>
<dbReference type="Proteomes" id="UP001138500">
    <property type="component" value="Unassembled WGS sequence"/>
</dbReference>
<dbReference type="AlphaFoldDB" id="A0A9W7SL90"/>
<reference evidence="1 2" key="2">
    <citation type="journal article" date="2021" name="Curr. Genet.">
        <title>Genetic response to nitrogen starvation in the aggressive Eucalyptus foliar pathogen Teratosphaeria destructans.</title>
        <authorList>
            <person name="Havenga M."/>
            <person name="Wingfield B.D."/>
            <person name="Wingfield M.J."/>
            <person name="Dreyer L.L."/>
            <person name="Roets F."/>
            <person name="Aylward J."/>
        </authorList>
    </citation>
    <scope>NUCLEOTIDE SEQUENCE [LARGE SCALE GENOMIC DNA]</scope>
    <source>
        <strain evidence="1">CMW44962</strain>
    </source>
</reference>